<gene>
    <name evidence="12" type="ORF">WR25_01960</name>
</gene>
<proteinExistence type="inferred from homology"/>
<evidence type="ECO:0000313" key="12">
    <source>
        <dbReference type="EMBL" id="PAV79844.1"/>
    </source>
</evidence>
<dbReference type="SMART" id="SM00631">
    <property type="entry name" value="Zn_pept"/>
    <property type="match status" value="1"/>
</dbReference>
<comment type="cofactor">
    <cofactor evidence="1">
        <name>Zn(2+)</name>
        <dbReference type="ChEBI" id="CHEBI:29105"/>
    </cofactor>
</comment>
<dbReference type="GO" id="GO:0005615">
    <property type="term" value="C:extracellular space"/>
    <property type="evidence" value="ECO:0007669"/>
    <property type="project" value="TreeGrafter"/>
</dbReference>
<dbReference type="FunFam" id="2.60.40.1120:FF:000027">
    <property type="entry name" value="CarboxyPeptidase D family"/>
    <property type="match status" value="1"/>
</dbReference>
<comment type="similarity">
    <text evidence="2 9">Belongs to the peptidase M14 family.</text>
</comment>
<dbReference type="CDD" id="cd03858">
    <property type="entry name" value="M14_CP_N-E_like"/>
    <property type="match status" value="1"/>
</dbReference>
<keyword evidence="13" id="KW-1185">Reference proteome</keyword>
<dbReference type="PANTHER" id="PTHR11532:SF73">
    <property type="entry name" value="CARBOXYPEPTIDASE D"/>
    <property type="match status" value="1"/>
</dbReference>
<feature type="domain" description="Peptidase M14" evidence="11">
    <location>
        <begin position="61"/>
        <end position="358"/>
    </location>
</feature>
<evidence type="ECO:0000256" key="3">
    <source>
        <dbReference type="ARBA" id="ARBA00022645"/>
    </source>
</evidence>
<comment type="caution">
    <text evidence="12">The sequence shown here is derived from an EMBL/GenBank/DDBJ whole genome shotgun (WGS) entry which is preliminary data.</text>
</comment>
<evidence type="ECO:0000313" key="13">
    <source>
        <dbReference type="Proteomes" id="UP000218231"/>
    </source>
</evidence>
<dbReference type="GO" id="GO:0006518">
    <property type="term" value="P:peptide metabolic process"/>
    <property type="evidence" value="ECO:0007669"/>
    <property type="project" value="TreeGrafter"/>
</dbReference>
<dbReference type="AlphaFoldDB" id="A0A2A2L0Y9"/>
<sequence length="497" mass="57087">MMHLPTNLFVFLWILPCCLAGEESVQVEEELISQFEEQGEISTLEQLKAKIGPIKEPPRLRHYNYSHLTSHIFHLNTKFPNLTHVYSIGQSVEGRQLWVLVVSKHAAKHHKLIPEFKYVGNMHGNEAVGRSLLVALAWSLLHSYNSNLWIRRLVDTTRIHILFSMNPDGYEKSREGDHSSVIGRYNANEKDLNRNFPSRFPNYFPSGELQPETMAVMNWSRQVSFVLSANLHGGTTLVNYPFDDYPTRGRDSRYSPTPDNELFVRLAYSYARAHTRMWKKGPRCINDDLNMVIDPQHGIINGADWYIVPGGMQDWNYLATNCFEITIEINCYKYPYEKDLPFLWNENKYALLHFIDQTHNAVHGFVVDSETGEGIPNATVSIDNKAKIIVTDAHGEYWRLINQGEYELTVDANHYQPVTKRIHVHSTNRSPHVDIYLHRLSTTPTPRPRSRVDSPREFIVARSFSSTTSPVSSAQDLNSVNVICSFLISILISRIFS</sequence>
<dbReference type="GO" id="GO:0004181">
    <property type="term" value="F:metallocarboxypeptidase activity"/>
    <property type="evidence" value="ECO:0007669"/>
    <property type="project" value="InterPro"/>
</dbReference>
<dbReference type="InterPro" id="IPR008969">
    <property type="entry name" value="CarboxyPept-like_regulatory"/>
</dbReference>
<dbReference type="FunFam" id="3.40.630.10:FF:000020">
    <property type="entry name" value="Carboxypeptidase D"/>
    <property type="match status" value="1"/>
</dbReference>
<dbReference type="PROSITE" id="PS00133">
    <property type="entry name" value="CARBOXYPEPT_ZN_2"/>
    <property type="match status" value="1"/>
</dbReference>
<evidence type="ECO:0000256" key="7">
    <source>
        <dbReference type="ARBA" id="ARBA00022833"/>
    </source>
</evidence>
<feature type="active site" description="Proton donor/acceptor" evidence="9">
    <location>
        <position position="328"/>
    </location>
</feature>
<evidence type="ECO:0000256" key="5">
    <source>
        <dbReference type="ARBA" id="ARBA00022723"/>
    </source>
</evidence>
<dbReference type="EMBL" id="LIAE01007361">
    <property type="protein sequence ID" value="PAV79844.1"/>
    <property type="molecule type" value="Genomic_DNA"/>
</dbReference>
<dbReference type="CDD" id="cd11308">
    <property type="entry name" value="Peptidase_M14NE-CP-C_like"/>
    <property type="match status" value="1"/>
</dbReference>
<keyword evidence="10" id="KW-0732">Signal</keyword>
<protein>
    <recommendedName>
        <fullName evidence="11">Peptidase M14 domain-containing protein</fullName>
    </recommendedName>
</protein>
<keyword evidence="4" id="KW-0645">Protease</keyword>
<dbReference type="InterPro" id="IPR057246">
    <property type="entry name" value="CARBOXYPEPT_ZN_1"/>
</dbReference>
<reference evidence="12 13" key="1">
    <citation type="journal article" date="2017" name="Curr. Biol.">
        <title>Genome architecture and evolution of a unichromosomal asexual nematode.</title>
        <authorList>
            <person name="Fradin H."/>
            <person name="Zegar C."/>
            <person name="Gutwein M."/>
            <person name="Lucas J."/>
            <person name="Kovtun M."/>
            <person name="Corcoran D."/>
            <person name="Baugh L.R."/>
            <person name="Kiontke K."/>
            <person name="Gunsalus K."/>
            <person name="Fitch D.H."/>
            <person name="Piano F."/>
        </authorList>
    </citation>
    <scope>NUCLEOTIDE SEQUENCE [LARGE SCALE GENOMIC DNA]</scope>
    <source>
        <strain evidence="12">PF1309</strain>
    </source>
</reference>
<feature type="chain" id="PRO_5012245945" description="Peptidase M14 domain-containing protein" evidence="10">
    <location>
        <begin position="21"/>
        <end position="497"/>
    </location>
</feature>
<dbReference type="SUPFAM" id="SSF49464">
    <property type="entry name" value="Carboxypeptidase regulatory domain-like"/>
    <property type="match status" value="1"/>
</dbReference>
<dbReference type="Pfam" id="PF13620">
    <property type="entry name" value="CarboxypepD_reg"/>
    <property type="match status" value="1"/>
</dbReference>
<feature type="signal peptide" evidence="10">
    <location>
        <begin position="1"/>
        <end position="20"/>
    </location>
</feature>
<keyword evidence="6" id="KW-0378">Hydrolase</keyword>
<dbReference type="InterPro" id="IPR057247">
    <property type="entry name" value="CARBOXYPEPT_ZN_2"/>
</dbReference>
<dbReference type="Pfam" id="PF00246">
    <property type="entry name" value="Peptidase_M14"/>
    <property type="match status" value="1"/>
</dbReference>
<keyword evidence="8" id="KW-0325">Glycoprotein</keyword>
<keyword evidence="3" id="KW-0121">Carboxypeptidase</keyword>
<dbReference type="SUPFAM" id="SSF53187">
    <property type="entry name" value="Zn-dependent exopeptidases"/>
    <property type="match status" value="1"/>
</dbReference>
<dbReference type="PANTHER" id="PTHR11532">
    <property type="entry name" value="PROTEASE M14 CARBOXYPEPTIDASE"/>
    <property type="match status" value="1"/>
</dbReference>
<evidence type="ECO:0000256" key="10">
    <source>
        <dbReference type="SAM" id="SignalP"/>
    </source>
</evidence>
<evidence type="ECO:0000256" key="9">
    <source>
        <dbReference type="PROSITE-ProRule" id="PRU01379"/>
    </source>
</evidence>
<name>A0A2A2L0Y9_9BILA</name>
<dbReference type="InterPro" id="IPR000834">
    <property type="entry name" value="Peptidase_M14"/>
</dbReference>
<dbReference type="Gene3D" id="3.40.630.10">
    <property type="entry name" value="Zn peptidases"/>
    <property type="match status" value="1"/>
</dbReference>
<dbReference type="GO" id="GO:0016485">
    <property type="term" value="P:protein processing"/>
    <property type="evidence" value="ECO:0007669"/>
    <property type="project" value="TreeGrafter"/>
</dbReference>
<keyword evidence="5" id="KW-0479">Metal-binding</keyword>
<evidence type="ECO:0000256" key="2">
    <source>
        <dbReference type="ARBA" id="ARBA00005988"/>
    </source>
</evidence>
<accession>A0A2A2L0Y9</accession>
<dbReference type="PROSITE" id="PS52035">
    <property type="entry name" value="PEPTIDASE_M14"/>
    <property type="match status" value="1"/>
</dbReference>
<dbReference type="PROSITE" id="PS00132">
    <property type="entry name" value="CARBOXYPEPT_ZN_1"/>
    <property type="match status" value="1"/>
</dbReference>
<dbReference type="PRINTS" id="PR00765">
    <property type="entry name" value="CRBOXYPTASEA"/>
</dbReference>
<dbReference type="InterPro" id="IPR050753">
    <property type="entry name" value="Peptidase_M14_domain"/>
</dbReference>
<evidence type="ECO:0000256" key="4">
    <source>
        <dbReference type="ARBA" id="ARBA00022670"/>
    </source>
</evidence>
<evidence type="ECO:0000256" key="6">
    <source>
        <dbReference type="ARBA" id="ARBA00022801"/>
    </source>
</evidence>
<dbReference type="OrthoDB" id="10249045at2759"/>
<evidence type="ECO:0000256" key="8">
    <source>
        <dbReference type="ARBA" id="ARBA00023180"/>
    </source>
</evidence>
<dbReference type="GO" id="GO:0008270">
    <property type="term" value="F:zinc ion binding"/>
    <property type="evidence" value="ECO:0007669"/>
    <property type="project" value="InterPro"/>
</dbReference>
<evidence type="ECO:0000256" key="1">
    <source>
        <dbReference type="ARBA" id="ARBA00001947"/>
    </source>
</evidence>
<dbReference type="Gene3D" id="2.60.40.1120">
    <property type="entry name" value="Carboxypeptidase-like, regulatory domain"/>
    <property type="match status" value="1"/>
</dbReference>
<evidence type="ECO:0000259" key="11">
    <source>
        <dbReference type="PROSITE" id="PS52035"/>
    </source>
</evidence>
<keyword evidence="7" id="KW-0862">Zinc</keyword>
<dbReference type="STRING" id="2018661.A0A2A2L0Y9"/>
<organism evidence="12 13">
    <name type="scientific">Diploscapter pachys</name>
    <dbReference type="NCBI Taxonomy" id="2018661"/>
    <lineage>
        <taxon>Eukaryota</taxon>
        <taxon>Metazoa</taxon>
        <taxon>Ecdysozoa</taxon>
        <taxon>Nematoda</taxon>
        <taxon>Chromadorea</taxon>
        <taxon>Rhabditida</taxon>
        <taxon>Rhabditina</taxon>
        <taxon>Rhabditomorpha</taxon>
        <taxon>Rhabditoidea</taxon>
        <taxon>Rhabditidae</taxon>
        <taxon>Diploscapter</taxon>
    </lineage>
</organism>
<dbReference type="Proteomes" id="UP000218231">
    <property type="component" value="Unassembled WGS sequence"/>
</dbReference>